<organism evidence="1 2">
    <name type="scientific">Ensete ventricosum</name>
    <name type="common">Abyssinian banana</name>
    <name type="synonym">Musa ensete</name>
    <dbReference type="NCBI Taxonomy" id="4639"/>
    <lineage>
        <taxon>Eukaryota</taxon>
        <taxon>Viridiplantae</taxon>
        <taxon>Streptophyta</taxon>
        <taxon>Embryophyta</taxon>
        <taxon>Tracheophyta</taxon>
        <taxon>Spermatophyta</taxon>
        <taxon>Magnoliopsida</taxon>
        <taxon>Liliopsida</taxon>
        <taxon>Zingiberales</taxon>
        <taxon>Musaceae</taxon>
        <taxon>Ensete</taxon>
    </lineage>
</organism>
<protein>
    <submittedName>
        <fullName evidence="1">Uncharacterized protein</fullName>
    </submittedName>
</protein>
<dbReference type="AlphaFoldDB" id="A0A427BC40"/>
<reference evidence="1 2" key="1">
    <citation type="journal article" date="2014" name="Agronomy (Basel)">
        <title>A Draft Genome Sequence for Ensete ventricosum, the Drought-Tolerant Tree Against Hunger.</title>
        <authorList>
            <person name="Harrison J."/>
            <person name="Moore K.A."/>
            <person name="Paszkiewicz K."/>
            <person name="Jones T."/>
            <person name="Grant M."/>
            <person name="Ambacheew D."/>
            <person name="Muzemil S."/>
            <person name="Studholme D.J."/>
        </authorList>
    </citation>
    <scope>NUCLEOTIDE SEQUENCE [LARGE SCALE GENOMIC DNA]</scope>
</reference>
<evidence type="ECO:0000313" key="1">
    <source>
        <dbReference type="EMBL" id="RRT85946.1"/>
    </source>
</evidence>
<proteinExistence type="predicted"/>
<accession>A0A427BC40</accession>
<dbReference type="Proteomes" id="UP000287651">
    <property type="component" value="Unassembled WGS sequence"/>
</dbReference>
<dbReference type="EMBL" id="AMZH03000037">
    <property type="protein sequence ID" value="RRT85946.1"/>
    <property type="molecule type" value="Genomic_DNA"/>
</dbReference>
<sequence>MASLFASKSFRFSTGFSVVDACTKAAVEGVAEVVQSGLMRVGGRSAYLPISTVKDVTEFLCSVNRKNSGTFVIEVQCFSVVCMHADHCVPFGIVACMHADHCVPFRYEMQDLHVTETLPQMVALSEAYMQIYEQQE</sequence>
<name>A0A427BC40_ENSVE</name>
<comment type="caution">
    <text evidence="1">The sequence shown here is derived from an EMBL/GenBank/DDBJ whole genome shotgun (WGS) entry which is preliminary data.</text>
</comment>
<evidence type="ECO:0000313" key="2">
    <source>
        <dbReference type="Proteomes" id="UP000287651"/>
    </source>
</evidence>
<gene>
    <name evidence="1" type="ORF">B296_00002289</name>
</gene>